<protein>
    <submittedName>
        <fullName evidence="1">Uncharacterized protein</fullName>
    </submittedName>
</protein>
<accession>A0A3B0V325</accession>
<dbReference type="EMBL" id="UOEZ01000062">
    <property type="protein sequence ID" value="VAW37925.1"/>
    <property type="molecule type" value="Genomic_DNA"/>
</dbReference>
<evidence type="ECO:0000313" key="1">
    <source>
        <dbReference type="EMBL" id="VAW37925.1"/>
    </source>
</evidence>
<sequence length="164" mass="18976">MKRHLYEKTVNDKEPHKTGVKELRYFLEDTSTFLGNVIEKEDIYGFLWKEDSDLRKLAADTFERDVRGEIDTLCKSVEKMCPFMVRSHGLKGRPLYFKLRALFSISAMRDKVIRLKNKFSVRGWLKQMFDAIDVILDSIISALGGVGGLVKEFKDMLSALVKTY</sequence>
<dbReference type="AlphaFoldDB" id="A0A3B0V325"/>
<reference evidence="1" key="1">
    <citation type="submission" date="2018-06" db="EMBL/GenBank/DDBJ databases">
        <authorList>
            <person name="Zhirakovskaya E."/>
        </authorList>
    </citation>
    <scope>NUCLEOTIDE SEQUENCE</scope>
</reference>
<gene>
    <name evidence="1" type="ORF">MNBD_DELTA02-754</name>
</gene>
<proteinExistence type="predicted"/>
<organism evidence="1">
    <name type="scientific">hydrothermal vent metagenome</name>
    <dbReference type="NCBI Taxonomy" id="652676"/>
    <lineage>
        <taxon>unclassified sequences</taxon>
        <taxon>metagenomes</taxon>
        <taxon>ecological metagenomes</taxon>
    </lineage>
</organism>
<name>A0A3B0V325_9ZZZZ</name>